<dbReference type="RefSeq" id="WP_189062030.1">
    <property type="nucleotide sequence ID" value="NZ_BMMK01000061.1"/>
</dbReference>
<sequence length="63" mass="7470">MGLRKQWKKFRQEWAAAERALERAEQRRARRAPEPQPTVCRYRGCTNTPVSHGYCNRCIATFM</sequence>
<gene>
    <name evidence="1" type="ORF">GCM10012275_62400</name>
</gene>
<dbReference type="AlphaFoldDB" id="A0A8J3CIR7"/>
<evidence type="ECO:0000313" key="2">
    <source>
        <dbReference type="Proteomes" id="UP000637578"/>
    </source>
</evidence>
<evidence type="ECO:0000313" key="1">
    <source>
        <dbReference type="EMBL" id="GGM83315.1"/>
    </source>
</evidence>
<organism evidence="1 2">
    <name type="scientific">Longimycelium tulufanense</name>
    <dbReference type="NCBI Taxonomy" id="907463"/>
    <lineage>
        <taxon>Bacteria</taxon>
        <taxon>Bacillati</taxon>
        <taxon>Actinomycetota</taxon>
        <taxon>Actinomycetes</taxon>
        <taxon>Pseudonocardiales</taxon>
        <taxon>Pseudonocardiaceae</taxon>
        <taxon>Longimycelium</taxon>
    </lineage>
</organism>
<dbReference type="Proteomes" id="UP000637578">
    <property type="component" value="Unassembled WGS sequence"/>
</dbReference>
<reference evidence="1" key="1">
    <citation type="journal article" date="2014" name="Int. J. Syst. Evol. Microbiol.">
        <title>Complete genome sequence of Corynebacterium casei LMG S-19264T (=DSM 44701T), isolated from a smear-ripened cheese.</title>
        <authorList>
            <consortium name="US DOE Joint Genome Institute (JGI-PGF)"/>
            <person name="Walter F."/>
            <person name="Albersmeier A."/>
            <person name="Kalinowski J."/>
            <person name="Ruckert C."/>
        </authorList>
    </citation>
    <scope>NUCLEOTIDE SEQUENCE</scope>
    <source>
        <strain evidence="1">CGMCC 4.5737</strain>
    </source>
</reference>
<proteinExistence type="predicted"/>
<accession>A0A8J3CIR7</accession>
<keyword evidence="2" id="KW-1185">Reference proteome</keyword>
<reference evidence="1" key="2">
    <citation type="submission" date="2020-09" db="EMBL/GenBank/DDBJ databases">
        <authorList>
            <person name="Sun Q."/>
            <person name="Zhou Y."/>
        </authorList>
    </citation>
    <scope>NUCLEOTIDE SEQUENCE</scope>
    <source>
        <strain evidence="1">CGMCC 4.5737</strain>
    </source>
</reference>
<dbReference type="EMBL" id="BMMK01000061">
    <property type="protein sequence ID" value="GGM83315.1"/>
    <property type="molecule type" value="Genomic_DNA"/>
</dbReference>
<comment type="caution">
    <text evidence="1">The sequence shown here is derived from an EMBL/GenBank/DDBJ whole genome shotgun (WGS) entry which is preliminary data.</text>
</comment>
<protein>
    <submittedName>
        <fullName evidence="1">Uncharacterized protein</fullName>
    </submittedName>
</protein>
<name>A0A8J3CIR7_9PSEU</name>